<reference evidence="2" key="1">
    <citation type="submission" date="2023-03" db="EMBL/GenBank/DDBJ databases">
        <title>Massive genome expansion in bonnet fungi (Mycena s.s.) driven by repeated elements and novel gene families across ecological guilds.</title>
        <authorList>
            <consortium name="Lawrence Berkeley National Laboratory"/>
            <person name="Harder C.B."/>
            <person name="Miyauchi S."/>
            <person name="Viragh M."/>
            <person name="Kuo A."/>
            <person name="Thoen E."/>
            <person name="Andreopoulos B."/>
            <person name="Lu D."/>
            <person name="Skrede I."/>
            <person name="Drula E."/>
            <person name="Henrissat B."/>
            <person name="Morin E."/>
            <person name="Kohler A."/>
            <person name="Barry K."/>
            <person name="LaButti K."/>
            <person name="Morin E."/>
            <person name="Salamov A."/>
            <person name="Lipzen A."/>
            <person name="Mereny Z."/>
            <person name="Hegedus B."/>
            <person name="Baldrian P."/>
            <person name="Stursova M."/>
            <person name="Weitz H."/>
            <person name="Taylor A."/>
            <person name="Grigoriev I.V."/>
            <person name="Nagy L.G."/>
            <person name="Martin F."/>
            <person name="Kauserud H."/>
        </authorList>
    </citation>
    <scope>NUCLEOTIDE SEQUENCE</scope>
    <source>
        <strain evidence="2">CBHHK067</strain>
    </source>
</reference>
<proteinExistence type="predicted"/>
<feature type="compositionally biased region" description="Acidic residues" evidence="1">
    <location>
        <begin position="35"/>
        <end position="44"/>
    </location>
</feature>
<organism evidence="2 3">
    <name type="scientific">Mycena rosella</name>
    <name type="common">Pink bonnet</name>
    <name type="synonym">Agaricus rosellus</name>
    <dbReference type="NCBI Taxonomy" id="1033263"/>
    <lineage>
        <taxon>Eukaryota</taxon>
        <taxon>Fungi</taxon>
        <taxon>Dikarya</taxon>
        <taxon>Basidiomycota</taxon>
        <taxon>Agaricomycotina</taxon>
        <taxon>Agaricomycetes</taxon>
        <taxon>Agaricomycetidae</taxon>
        <taxon>Agaricales</taxon>
        <taxon>Marasmiineae</taxon>
        <taxon>Mycenaceae</taxon>
        <taxon>Mycena</taxon>
    </lineage>
</organism>
<dbReference type="Proteomes" id="UP001221757">
    <property type="component" value="Unassembled WGS sequence"/>
</dbReference>
<feature type="compositionally biased region" description="Basic and acidic residues" evidence="1">
    <location>
        <begin position="66"/>
        <end position="75"/>
    </location>
</feature>
<evidence type="ECO:0000313" key="2">
    <source>
        <dbReference type="EMBL" id="KAJ7612970.1"/>
    </source>
</evidence>
<sequence>MFAVFPRAARPLRPDPTTTLAVHDEEPTQNNAEDANAEPDEAEDVTMVAAEPLEPKHDTHRKKRKSDSNNEDIRKPKATKTTKARITASAARTTISESSLLLENVARARLTCSRLDAETALQKEKNLGFERQIEKLRIERLAAQQKAEDDKLNRAMSLQEAISHTRFLEIQLAKQGAYATPPLSGHQGIHRHGIIRGTERSICVDARLWIERNARLWIDRRHALGGRLFWSREHWETSAVPESAA</sequence>
<protein>
    <submittedName>
        <fullName evidence="2">Uncharacterized protein</fullName>
    </submittedName>
</protein>
<dbReference type="EMBL" id="JARKIE010000915">
    <property type="protein sequence ID" value="KAJ7612970.1"/>
    <property type="molecule type" value="Genomic_DNA"/>
</dbReference>
<dbReference type="AlphaFoldDB" id="A0AAD7FD19"/>
<gene>
    <name evidence="2" type="ORF">B0H17DRAFT_1341338</name>
</gene>
<keyword evidence="3" id="KW-1185">Reference proteome</keyword>
<evidence type="ECO:0000256" key="1">
    <source>
        <dbReference type="SAM" id="MobiDB-lite"/>
    </source>
</evidence>
<name>A0AAD7FD19_MYCRO</name>
<feature type="region of interest" description="Disordered" evidence="1">
    <location>
        <begin position="1"/>
        <end position="84"/>
    </location>
</feature>
<accession>A0AAD7FD19</accession>
<comment type="caution">
    <text evidence="2">The sequence shown here is derived from an EMBL/GenBank/DDBJ whole genome shotgun (WGS) entry which is preliminary data.</text>
</comment>
<evidence type="ECO:0000313" key="3">
    <source>
        <dbReference type="Proteomes" id="UP001221757"/>
    </source>
</evidence>